<evidence type="ECO:0000313" key="1">
    <source>
        <dbReference type="EMBL" id="KKL24605.1"/>
    </source>
</evidence>
<proteinExistence type="predicted"/>
<sequence length="433" mass="44839">IATDDDGAAHHQLVKVEFGADGTQTPVDATNPLPIEIFDAGGASVIPDIDGVVGGTDPGFPILLKHAAASARLSTADGDYDIPRMSEFGAALVEPEQHLVLDAMNSTSGWSVLGNDTINLSASTAHHVLGTAALEFDKTDGLANTKFAGVSRSLSNVNLEGLSPHDILQTVIYISDISTVDYVFLRLGNDASNLNEWRISADDMADAAWNTLIFEIGDAEYAGSAGTGINWADIDYMAVGVAFDTETDALANIAIDEISFHTNLHTNASLNSEVTTSVNSANINVQKIGNKVVNTQNGAVGTGTQRITIASDSTGLSALSGPANPTIDSYTTAAVNVATGANSELVGTPGANKQIWVYGLVLSANVAGTFSLQDEDDTALSGVMTIALAGGFVLDPSGNFAMPWITVATNKALEIDCVTCTADGIITYAIVSV</sequence>
<dbReference type="AlphaFoldDB" id="A0A0F9BRS4"/>
<gene>
    <name evidence="1" type="ORF">LCGC14_2413650</name>
</gene>
<reference evidence="1" key="1">
    <citation type="journal article" date="2015" name="Nature">
        <title>Complex archaea that bridge the gap between prokaryotes and eukaryotes.</title>
        <authorList>
            <person name="Spang A."/>
            <person name="Saw J.H."/>
            <person name="Jorgensen S.L."/>
            <person name="Zaremba-Niedzwiedzka K."/>
            <person name="Martijn J."/>
            <person name="Lind A.E."/>
            <person name="van Eijk R."/>
            <person name="Schleper C."/>
            <person name="Guy L."/>
            <person name="Ettema T.J."/>
        </authorList>
    </citation>
    <scope>NUCLEOTIDE SEQUENCE</scope>
</reference>
<dbReference type="EMBL" id="LAZR01036528">
    <property type="protein sequence ID" value="KKL24605.1"/>
    <property type="molecule type" value="Genomic_DNA"/>
</dbReference>
<organism evidence="1">
    <name type="scientific">marine sediment metagenome</name>
    <dbReference type="NCBI Taxonomy" id="412755"/>
    <lineage>
        <taxon>unclassified sequences</taxon>
        <taxon>metagenomes</taxon>
        <taxon>ecological metagenomes</taxon>
    </lineage>
</organism>
<feature type="non-terminal residue" evidence="1">
    <location>
        <position position="1"/>
    </location>
</feature>
<protein>
    <submittedName>
        <fullName evidence="1">Uncharacterized protein</fullName>
    </submittedName>
</protein>
<comment type="caution">
    <text evidence="1">The sequence shown here is derived from an EMBL/GenBank/DDBJ whole genome shotgun (WGS) entry which is preliminary data.</text>
</comment>
<accession>A0A0F9BRS4</accession>
<name>A0A0F9BRS4_9ZZZZ</name>